<keyword evidence="4" id="KW-0963">Cytoplasm</keyword>
<dbReference type="NCBIfam" id="TIGR00172">
    <property type="entry name" value="maf"/>
    <property type="match status" value="1"/>
</dbReference>
<comment type="cofactor">
    <cofactor evidence="1 4">
        <name>a divalent metal cation</name>
        <dbReference type="ChEBI" id="CHEBI:60240"/>
    </cofactor>
</comment>
<dbReference type="PANTHER" id="PTHR43213">
    <property type="entry name" value="BIFUNCTIONAL DTTP/UTP PYROPHOSPHATASE/METHYLTRANSFERASE PROTEIN-RELATED"/>
    <property type="match status" value="1"/>
</dbReference>
<comment type="caution">
    <text evidence="5">The sequence shown here is derived from an EMBL/GenBank/DDBJ whole genome shotgun (WGS) entry which is preliminary data.</text>
</comment>
<evidence type="ECO:0000313" key="5">
    <source>
        <dbReference type="EMBL" id="MBO8484875.1"/>
    </source>
</evidence>
<keyword evidence="3 4" id="KW-0546">Nucleotide metabolism</keyword>
<reference evidence="5" key="1">
    <citation type="submission" date="2020-10" db="EMBL/GenBank/DDBJ databases">
        <authorList>
            <person name="Gilroy R."/>
        </authorList>
    </citation>
    <scope>NUCLEOTIDE SEQUENCE</scope>
    <source>
        <strain evidence="5">B2-16538</strain>
    </source>
</reference>
<feature type="site" description="Important for substrate specificity" evidence="4">
    <location>
        <position position="73"/>
    </location>
</feature>
<gene>
    <name evidence="5" type="primary">maf</name>
    <name evidence="5" type="ORF">IAB78_00430</name>
</gene>
<dbReference type="EMBL" id="JADILX010000007">
    <property type="protein sequence ID" value="MBO8484875.1"/>
    <property type="molecule type" value="Genomic_DNA"/>
</dbReference>
<dbReference type="CDD" id="cd00555">
    <property type="entry name" value="Maf"/>
    <property type="match status" value="1"/>
</dbReference>
<proteinExistence type="inferred from homology"/>
<dbReference type="SUPFAM" id="SSF52972">
    <property type="entry name" value="ITPase-like"/>
    <property type="match status" value="1"/>
</dbReference>
<dbReference type="InterPro" id="IPR029001">
    <property type="entry name" value="ITPase-like_fam"/>
</dbReference>
<dbReference type="Proteomes" id="UP000823750">
    <property type="component" value="Unassembled WGS sequence"/>
</dbReference>
<dbReference type="GO" id="GO:0005737">
    <property type="term" value="C:cytoplasm"/>
    <property type="evidence" value="ECO:0007669"/>
    <property type="project" value="UniProtKB-SubCell"/>
</dbReference>
<dbReference type="Pfam" id="PF02545">
    <property type="entry name" value="Maf"/>
    <property type="match status" value="1"/>
</dbReference>
<accession>A0A9D9J1B2</accession>
<dbReference type="EC" id="3.6.1.9" evidence="4"/>
<name>A0A9D9J1B2_9BACT</name>
<dbReference type="Gene3D" id="3.90.950.10">
    <property type="match status" value="1"/>
</dbReference>
<dbReference type="GO" id="GO:0009117">
    <property type="term" value="P:nucleotide metabolic process"/>
    <property type="evidence" value="ECO:0007669"/>
    <property type="project" value="UniProtKB-KW"/>
</dbReference>
<evidence type="ECO:0000313" key="6">
    <source>
        <dbReference type="Proteomes" id="UP000823750"/>
    </source>
</evidence>
<dbReference type="PIRSF" id="PIRSF006305">
    <property type="entry name" value="Maf"/>
    <property type="match status" value="1"/>
</dbReference>
<protein>
    <recommendedName>
        <fullName evidence="4">dTTP/UTP pyrophosphatase</fullName>
        <shortName evidence="4">dTTPase/UTPase</shortName>
        <ecNumber evidence="4">3.6.1.9</ecNumber>
    </recommendedName>
    <alternativeName>
        <fullName evidence="4">Nucleoside triphosphate pyrophosphatase</fullName>
    </alternativeName>
    <alternativeName>
        <fullName evidence="4">Nucleotide pyrophosphatase</fullName>
        <shortName evidence="4">Nucleotide PPase</shortName>
    </alternativeName>
</protein>
<evidence type="ECO:0000256" key="4">
    <source>
        <dbReference type="HAMAP-Rule" id="MF_00528"/>
    </source>
</evidence>
<comment type="similarity">
    <text evidence="4">Belongs to the Maf family. YhdE subfamily.</text>
</comment>
<comment type="subcellular location">
    <subcellularLocation>
        <location evidence="4">Cytoplasm</location>
    </subcellularLocation>
</comment>
<comment type="catalytic activity">
    <reaction evidence="4">
        <text>dTTP + H2O = dTMP + diphosphate + H(+)</text>
        <dbReference type="Rhea" id="RHEA:28534"/>
        <dbReference type="ChEBI" id="CHEBI:15377"/>
        <dbReference type="ChEBI" id="CHEBI:15378"/>
        <dbReference type="ChEBI" id="CHEBI:33019"/>
        <dbReference type="ChEBI" id="CHEBI:37568"/>
        <dbReference type="ChEBI" id="CHEBI:63528"/>
        <dbReference type="EC" id="3.6.1.9"/>
    </reaction>
</comment>
<comment type="caution">
    <text evidence="4">Lacks conserved residue(s) required for the propagation of feature annotation.</text>
</comment>
<dbReference type="GO" id="GO:0047429">
    <property type="term" value="F:nucleoside triphosphate diphosphatase activity"/>
    <property type="evidence" value="ECO:0007669"/>
    <property type="project" value="UniProtKB-EC"/>
</dbReference>
<feature type="site" description="Important for substrate specificity" evidence="4">
    <location>
        <position position="13"/>
    </location>
</feature>
<evidence type="ECO:0000256" key="1">
    <source>
        <dbReference type="ARBA" id="ARBA00001968"/>
    </source>
</evidence>
<evidence type="ECO:0000256" key="3">
    <source>
        <dbReference type="ARBA" id="ARBA00023080"/>
    </source>
</evidence>
<reference evidence="5" key="2">
    <citation type="journal article" date="2021" name="PeerJ">
        <title>Extensive microbial diversity within the chicken gut microbiome revealed by metagenomics and culture.</title>
        <authorList>
            <person name="Gilroy R."/>
            <person name="Ravi A."/>
            <person name="Getino M."/>
            <person name="Pursley I."/>
            <person name="Horton D.L."/>
            <person name="Alikhan N.F."/>
            <person name="Baker D."/>
            <person name="Gharbi K."/>
            <person name="Hall N."/>
            <person name="Watson M."/>
            <person name="Adriaenssens E.M."/>
            <person name="Foster-Nyarko E."/>
            <person name="Jarju S."/>
            <person name="Secka A."/>
            <person name="Antonio M."/>
            <person name="Oren A."/>
            <person name="Chaudhuri R.R."/>
            <person name="La Ragione R."/>
            <person name="Hildebrand F."/>
            <person name="Pallen M.J."/>
        </authorList>
    </citation>
    <scope>NUCLEOTIDE SEQUENCE</scope>
    <source>
        <strain evidence="5">B2-16538</strain>
    </source>
</reference>
<dbReference type="AlphaFoldDB" id="A0A9D9J1B2"/>
<dbReference type="InterPro" id="IPR003697">
    <property type="entry name" value="Maf-like"/>
</dbReference>
<dbReference type="HAMAP" id="MF_00528">
    <property type="entry name" value="Maf"/>
    <property type="match status" value="1"/>
</dbReference>
<feature type="site" description="Important for substrate specificity" evidence="4">
    <location>
        <position position="155"/>
    </location>
</feature>
<keyword evidence="2 4" id="KW-0378">Hydrolase</keyword>
<dbReference type="PANTHER" id="PTHR43213:SF5">
    <property type="entry name" value="BIFUNCTIONAL DTTP_UTP PYROPHOSPHATASE_METHYLTRANSFERASE PROTEIN-RELATED"/>
    <property type="match status" value="1"/>
</dbReference>
<comment type="catalytic activity">
    <reaction evidence="4">
        <text>UTP + H2O = UMP + diphosphate + H(+)</text>
        <dbReference type="Rhea" id="RHEA:29395"/>
        <dbReference type="ChEBI" id="CHEBI:15377"/>
        <dbReference type="ChEBI" id="CHEBI:15378"/>
        <dbReference type="ChEBI" id="CHEBI:33019"/>
        <dbReference type="ChEBI" id="CHEBI:46398"/>
        <dbReference type="ChEBI" id="CHEBI:57865"/>
        <dbReference type="EC" id="3.6.1.9"/>
    </reaction>
</comment>
<feature type="active site" description="Proton acceptor" evidence="4">
    <location>
        <position position="72"/>
    </location>
</feature>
<organism evidence="5 6">
    <name type="scientific">Candidatus Cryptobacteroides excrementavium</name>
    <dbReference type="NCBI Taxonomy" id="2840759"/>
    <lineage>
        <taxon>Bacteria</taxon>
        <taxon>Pseudomonadati</taxon>
        <taxon>Bacteroidota</taxon>
        <taxon>Bacteroidia</taxon>
        <taxon>Bacteroidales</taxon>
        <taxon>Candidatus Cryptobacteroides</taxon>
    </lineage>
</organism>
<evidence type="ECO:0000256" key="2">
    <source>
        <dbReference type="ARBA" id="ARBA00022801"/>
    </source>
</evidence>
<comment type="function">
    <text evidence="4">Nucleoside triphosphate pyrophosphatase that hydrolyzes dTTP and UTP. May have a dual role in cell division arrest and in preventing the incorporation of modified nucleotides into cellular nucleic acids.</text>
</comment>
<sequence length="191" mass="21430">MNKKIILGSGSPRRKELLEGLGLGFEVDTGNSFREEYSPDTPHEQIPVLLSKGKSHGFHRQLTDNEILLTADTLVLCGDEVMGKPHDRADAIRMLRNLSGRPHKVITAVTIRDISHEVTFSDTAIVHFKQLSDSEIGHYVDCCRPYDKAGAYGIQEWIGYIGITGIEGSFYTIMGLPVHRVYEELMRFTAR</sequence>